<proteinExistence type="predicted"/>
<sequence length="301" mass="33576">MKYFFIAICLLVTFSIDAQREIIMSQYMYNRYNINPAFGGSHDVMSVFGSYRKQWMGFEESPASALFTIHSPLKNEKVGLGAQIFNESYAIASNTGFNISYAYRLGLKNNKKLALGVSAGYINYKSNWGEADVVDMQDPAFAATEQTSAPLFGFGAALYDSKFFAGVSVPTFLYHDRFITGDNSVDFNKIDYLVTAGYLFELSENVSVQPSALLRVNLDQETFVDVSATAILLRSLMIGASYRTVGDIVGILGYQITPQFRFTYSLDYSVESIGSYNNGTHEVALQFDFGYKINSPNPKFF</sequence>
<dbReference type="NCBIfam" id="TIGR03519">
    <property type="entry name" value="T9SS_PorP_fam"/>
    <property type="match status" value="1"/>
</dbReference>
<dbReference type="AlphaFoldDB" id="A0AAE3MD02"/>
<accession>A0AAE3MD02</accession>
<reference evidence="1" key="1">
    <citation type="submission" date="2022-10" db="EMBL/GenBank/DDBJ databases">
        <authorList>
            <person name="Yu W.X."/>
        </authorList>
    </citation>
    <scope>NUCLEOTIDE SEQUENCE</scope>
    <source>
        <strain evidence="1">D04</strain>
    </source>
</reference>
<comment type="caution">
    <text evidence="1">The sequence shown here is derived from an EMBL/GenBank/DDBJ whole genome shotgun (WGS) entry which is preliminary data.</text>
</comment>
<organism evidence="1 2">
    <name type="scientific">Plebeiibacterium marinum</name>
    <dbReference type="NCBI Taxonomy" id="2992111"/>
    <lineage>
        <taxon>Bacteria</taxon>
        <taxon>Pseudomonadati</taxon>
        <taxon>Bacteroidota</taxon>
        <taxon>Bacteroidia</taxon>
        <taxon>Marinilabiliales</taxon>
        <taxon>Marinilabiliaceae</taxon>
        <taxon>Plebeiibacterium</taxon>
    </lineage>
</organism>
<dbReference type="Proteomes" id="UP001207408">
    <property type="component" value="Unassembled WGS sequence"/>
</dbReference>
<gene>
    <name evidence="1" type="ORF">OM074_06005</name>
</gene>
<keyword evidence="2" id="KW-1185">Reference proteome</keyword>
<dbReference type="EMBL" id="JAPDPI010000008">
    <property type="protein sequence ID" value="MCW3805171.1"/>
    <property type="molecule type" value="Genomic_DNA"/>
</dbReference>
<evidence type="ECO:0000313" key="2">
    <source>
        <dbReference type="Proteomes" id="UP001207408"/>
    </source>
</evidence>
<dbReference type="Pfam" id="PF11751">
    <property type="entry name" value="PorP_SprF"/>
    <property type="match status" value="1"/>
</dbReference>
<dbReference type="InterPro" id="IPR019861">
    <property type="entry name" value="PorP/SprF_Bacteroidetes"/>
</dbReference>
<name>A0AAE3MD02_9BACT</name>
<evidence type="ECO:0000313" key="1">
    <source>
        <dbReference type="EMBL" id="MCW3805171.1"/>
    </source>
</evidence>
<dbReference type="RefSeq" id="WP_301198458.1">
    <property type="nucleotide sequence ID" value="NZ_JAPDPI010000008.1"/>
</dbReference>
<protein>
    <submittedName>
        <fullName evidence="1">Type IX secretion system membrane protein PorP/SprF</fullName>
    </submittedName>
</protein>